<evidence type="ECO:0000256" key="4">
    <source>
        <dbReference type="ARBA" id="ARBA00022777"/>
    </source>
</evidence>
<protein>
    <recommendedName>
        <fullName evidence="5 7">Adenylate kinase</fullName>
        <shortName evidence="5">AK</shortName>
        <ecNumber evidence="5 7">2.7.4.3</ecNumber>
    </recommendedName>
    <alternativeName>
        <fullName evidence="5">ATP-AMP transphosphorylase</fullName>
    </alternativeName>
    <alternativeName>
        <fullName evidence="5">ATP:AMP phosphotransferase</fullName>
    </alternativeName>
    <alternativeName>
        <fullName evidence="5">Adenylate monophosphate kinase</fullName>
    </alternativeName>
</protein>
<dbReference type="EC" id="2.7.4.3" evidence="5 7"/>
<evidence type="ECO:0000256" key="2">
    <source>
        <dbReference type="ARBA" id="ARBA00022727"/>
    </source>
</evidence>
<keyword evidence="1 5" id="KW-0808">Transferase</keyword>
<feature type="binding site" evidence="5">
    <location>
        <begin position="76"/>
        <end position="78"/>
    </location>
    <ligand>
        <name>AMP</name>
        <dbReference type="ChEBI" id="CHEBI:456215"/>
    </ligand>
</feature>
<feature type="binding site" evidence="5">
    <location>
        <position position="118"/>
    </location>
    <ligand>
        <name>AMP</name>
        <dbReference type="ChEBI" id="CHEBI:456215"/>
    </ligand>
</feature>
<keyword evidence="3 5" id="KW-0547">Nucleotide-binding</keyword>
<dbReference type="GO" id="GO:0005737">
    <property type="term" value="C:cytoplasm"/>
    <property type="evidence" value="ECO:0007669"/>
    <property type="project" value="UniProtKB-SubCell"/>
</dbReference>
<dbReference type="EMBL" id="CADCTO010000326">
    <property type="protein sequence ID" value="CAA9263253.1"/>
    <property type="molecule type" value="Genomic_DNA"/>
</dbReference>
<feature type="binding site" evidence="5">
    <location>
        <position position="155"/>
    </location>
    <ligand>
        <name>AMP</name>
        <dbReference type="ChEBI" id="CHEBI:456215"/>
    </ligand>
</feature>
<feature type="binding site" evidence="5">
    <location>
        <begin position="30"/>
        <end position="35"/>
    </location>
    <ligand>
        <name>ATP</name>
        <dbReference type="ChEBI" id="CHEBI:30616"/>
    </ligand>
</feature>
<keyword evidence="2 5" id="KW-0545">Nucleotide biosynthesis</keyword>
<comment type="catalytic activity">
    <reaction evidence="5 7">
        <text>AMP + ATP = 2 ADP</text>
        <dbReference type="Rhea" id="RHEA:12973"/>
        <dbReference type="ChEBI" id="CHEBI:30616"/>
        <dbReference type="ChEBI" id="CHEBI:456215"/>
        <dbReference type="ChEBI" id="CHEBI:456216"/>
        <dbReference type="EC" id="2.7.4.3"/>
    </reaction>
</comment>
<dbReference type="UniPathway" id="UPA00588">
    <property type="reaction ID" value="UER00649"/>
</dbReference>
<dbReference type="InterPro" id="IPR033690">
    <property type="entry name" value="Adenylat_kinase_CS"/>
</dbReference>
<dbReference type="InterPro" id="IPR000850">
    <property type="entry name" value="Adenylat/UMP-CMP_kin"/>
</dbReference>
<evidence type="ECO:0000313" key="8">
    <source>
        <dbReference type="EMBL" id="CAA9263253.1"/>
    </source>
</evidence>
<dbReference type="GO" id="GO:0004017">
    <property type="term" value="F:AMP kinase activity"/>
    <property type="evidence" value="ECO:0007669"/>
    <property type="project" value="UniProtKB-UniRule"/>
</dbReference>
<comment type="similarity">
    <text evidence="5 6">Belongs to the adenylate kinase family.</text>
</comment>
<comment type="function">
    <text evidence="5">Catalyzes the reversible transfer of the terminal phosphate group between ATP and AMP. Plays an important role in cellular energy homeostasis and in adenine nucleotide metabolism.</text>
</comment>
<feature type="binding site" evidence="5">
    <location>
        <position position="149"/>
    </location>
    <ligand>
        <name>ATP</name>
        <dbReference type="ChEBI" id="CHEBI:30616"/>
    </ligand>
</feature>
<evidence type="ECO:0000256" key="3">
    <source>
        <dbReference type="ARBA" id="ARBA00022741"/>
    </source>
</evidence>
<reference evidence="8" key="1">
    <citation type="submission" date="2020-02" db="EMBL/GenBank/DDBJ databases">
        <authorList>
            <person name="Meier V. D."/>
        </authorList>
    </citation>
    <scope>NUCLEOTIDE SEQUENCE</scope>
    <source>
        <strain evidence="8">AVDCRST_MAG63</strain>
    </source>
</reference>
<dbReference type="GO" id="GO:0044209">
    <property type="term" value="P:AMP salvage"/>
    <property type="evidence" value="ECO:0007669"/>
    <property type="project" value="UniProtKB-UniRule"/>
</dbReference>
<feature type="binding site" evidence="5">
    <location>
        <position position="167"/>
    </location>
    <ligand>
        <name>AMP</name>
        <dbReference type="ChEBI" id="CHEBI:456215"/>
    </ligand>
</feature>
<evidence type="ECO:0000256" key="7">
    <source>
        <dbReference type="RuleBase" id="RU003331"/>
    </source>
</evidence>
<comment type="subcellular location">
    <subcellularLocation>
        <location evidence="5 7">Cytoplasm</location>
    </subcellularLocation>
</comment>
<keyword evidence="4 5" id="KW-0418">Kinase</keyword>
<dbReference type="PRINTS" id="PR00094">
    <property type="entry name" value="ADENYLTKNASE"/>
</dbReference>
<comment type="domain">
    <text evidence="5">Consists of three domains, a large central CORE domain and two small peripheral domains, NMPbind and LID, which undergo movements during catalysis. The LID domain closes over the site of phosphoryl transfer upon ATP binding. Assembling and dissambling the active center during each catalytic cycle provides an effective means to prevent ATP hydrolysis.</text>
</comment>
<comment type="caution">
    <text evidence="5">Lacks conserved residue(s) required for the propagation of feature annotation.</text>
</comment>
<evidence type="ECO:0000256" key="6">
    <source>
        <dbReference type="RuleBase" id="RU003330"/>
    </source>
</evidence>
<gene>
    <name evidence="5" type="primary">adk</name>
    <name evidence="8" type="ORF">AVDCRST_MAG63-2548</name>
</gene>
<feature type="binding site" evidence="5">
    <location>
        <position position="194"/>
    </location>
    <ligand>
        <name>ATP</name>
        <dbReference type="ChEBI" id="CHEBI:30616"/>
    </ligand>
</feature>
<evidence type="ECO:0000256" key="5">
    <source>
        <dbReference type="HAMAP-Rule" id="MF_00235"/>
    </source>
</evidence>
<keyword evidence="5 7" id="KW-0067">ATP-binding</keyword>
<name>A0A6J4J047_9BACT</name>
<dbReference type="HAMAP" id="MF_00235">
    <property type="entry name" value="Adenylate_kinase_Adk"/>
    <property type="match status" value="1"/>
</dbReference>
<evidence type="ECO:0000256" key="1">
    <source>
        <dbReference type="ARBA" id="ARBA00022679"/>
    </source>
</evidence>
<dbReference type="Pfam" id="PF00406">
    <property type="entry name" value="ADK"/>
    <property type="match status" value="1"/>
</dbReference>
<accession>A0A6J4J047</accession>
<proteinExistence type="inferred from homology"/>
<organism evidence="8">
    <name type="scientific">uncultured Armatimonadetes bacterium</name>
    <dbReference type="NCBI Taxonomy" id="157466"/>
    <lineage>
        <taxon>Bacteria</taxon>
        <taxon>Bacillati</taxon>
        <taxon>Armatimonadota</taxon>
        <taxon>environmental samples</taxon>
    </lineage>
</organism>
<dbReference type="InterPro" id="IPR027417">
    <property type="entry name" value="P-loop_NTPase"/>
</dbReference>
<comment type="pathway">
    <text evidence="5">Purine metabolism; AMP biosynthesis via salvage pathway; AMP from ADP: step 1/1.</text>
</comment>
<dbReference type="SUPFAM" id="SSF52540">
    <property type="entry name" value="P-loop containing nucleoside triphosphate hydrolases"/>
    <property type="match status" value="1"/>
</dbReference>
<keyword evidence="5" id="KW-0963">Cytoplasm</keyword>
<dbReference type="AlphaFoldDB" id="A0A6J4J047"/>
<dbReference type="PROSITE" id="PS00113">
    <property type="entry name" value="ADENYLATE_KINASE"/>
    <property type="match status" value="1"/>
</dbReference>
<feature type="binding site" evidence="5">
    <location>
        <position position="56"/>
    </location>
    <ligand>
        <name>AMP</name>
        <dbReference type="ChEBI" id="CHEBI:456215"/>
    </ligand>
</feature>
<comment type="subunit">
    <text evidence="5 7">Monomer.</text>
</comment>
<dbReference type="PANTHER" id="PTHR23359">
    <property type="entry name" value="NUCLEOTIDE KINASE"/>
    <property type="match status" value="1"/>
</dbReference>
<dbReference type="Gene3D" id="3.40.50.300">
    <property type="entry name" value="P-loop containing nucleotide triphosphate hydrolases"/>
    <property type="match status" value="1"/>
</dbReference>
<sequence>MIATAPAAAPRETVAEHRRYRTILLFGAPGSGKGTMGKALGAIPGFIHCACGDIFRNLDLRSPLGQVFVEYSSRGLLVPDDTTVALWRESIDGMFHTRRFVPERDLLVLDGIPRNLEQARILSEHIEVERVFHLECSDLDKMAKRLRQRALKENRLDDASDEVIRRRWDVYEAESRPALDFYPPDLIERVDALHSPVEVLHDILGRLLAAKLA</sequence>
<dbReference type="CDD" id="cd01428">
    <property type="entry name" value="ADK"/>
    <property type="match status" value="1"/>
</dbReference>
<dbReference type="GO" id="GO:0005524">
    <property type="term" value="F:ATP binding"/>
    <property type="evidence" value="ECO:0007669"/>
    <property type="project" value="UniProtKB-UniRule"/>
</dbReference>